<organism evidence="1 2">
    <name type="scientific">Tribonema minus</name>
    <dbReference type="NCBI Taxonomy" id="303371"/>
    <lineage>
        <taxon>Eukaryota</taxon>
        <taxon>Sar</taxon>
        <taxon>Stramenopiles</taxon>
        <taxon>Ochrophyta</taxon>
        <taxon>PX clade</taxon>
        <taxon>Xanthophyceae</taxon>
        <taxon>Tribonematales</taxon>
        <taxon>Tribonemataceae</taxon>
        <taxon>Tribonema</taxon>
    </lineage>
</organism>
<evidence type="ECO:0000313" key="1">
    <source>
        <dbReference type="EMBL" id="KAG5191579.1"/>
    </source>
</evidence>
<evidence type="ECO:0000313" key="2">
    <source>
        <dbReference type="Proteomes" id="UP000664859"/>
    </source>
</evidence>
<comment type="caution">
    <text evidence="1">The sequence shown here is derived from an EMBL/GenBank/DDBJ whole genome shotgun (WGS) entry which is preliminary data.</text>
</comment>
<proteinExistence type="predicted"/>
<dbReference type="PANTHER" id="PTHR13244">
    <property type="entry name" value="ZINC FINGER MYND DOMAIN CONTAINING PROTEIN 10"/>
    <property type="match status" value="1"/>
</dbReference>
<name>A0A835ZG21_9STRA</name>
<keyword evidence="2" id="KW-1185">Reference proteome</keyword>
<dbReference type="PANTHER" id="PTHR13244:SF7">
    <property type="entry name" value="ZINC FINGER MYND DOMAIN-CONTAINING PROTEIN 10"/>
    <property type="match status" value="1"/>
</dbReference>
<reference evidence="1" key="1">
    <citation type="submission" date="2021-02" db="EMBL/GenBank/DDBJ databases">
        <title>First Annotated Genome of the Yellow-green Alga Tribonema minus.</title>
        <authorList>
            <person name="Mahan K.M."/>
        </authorList>
    </citation>
    <scope>NUCLEOTIDE SEQUENCE</scope>
    <source>
        <strain evidence="1">UTEX B ZZ1240</strain>
    </source>
</reference>
<gene>
    <name evidence="1" type="ORF">JKP88DRAFT_271291</name>
</gene>
<protein>
    <submittedName>
        <fullName evidence="1">Uncharacterized protein</fullName>
    </submittedName>
</protein>
<dbReference type="InterPro" id="IPR052298">
    <property type="entry name" value="ZMYND10"/>
</dbReference>
<dbReference type="AlphaFoldDB" id="A0A835ZG21"/>
<dbReference type="EMBL" id="JAFCMP010000018">
    <property type="protein sequence ID" value="KAG5191579.1"/>
    <property type="molecule type" value="Genomic_DNA"/>
</dbReference>
<dbReference type="OrthoDB" id="432970at2759"/>
<dbReference type="Proteomes" id="UP000664859">
    <property type="component" value="Unassembled WGS sequence"/>
</dbReference>
<sequence length="439" mass="49441">MALTGEAPKHDWSLPDKRGRLDIEDENEYASAAAGAPVLDVAEAERYAEALSAFDVTDVGSSAWLDQHQRLVKLNLQAHQSAMARADEYVLEALQTFGKVPLLVRELLLVEAWKEFALPDLLKSPRLRSGRCNMRLYFTLYHEATVANLLEAALYRRHACAEAGDALVDLVDYCVRKIVLLNSTRRFSKPKPEAADAKALAAELEERDPVKELLAQADDVEFRCCVTAVTMLRFICEHIAALPLGVATRLLDTHDVLLGIVPLIENPPWTRRLDSGKWQKFIDFKWQDVKPADLLKLTRLEAQVWLALFHLVTQPECRRRYHINAFRKAALLRARRYVNDVLLDQLPVLADVQRFMDELAIADVPEPSQDPVSAGLLMEQVPQVRETIVRGRDWAAVAAQQIDDVFGRVEDATDPDLRRIGQLYQDDALESILDPAAAQ</sequence>
<accession>A0A835ZG21</accession>
<dbReference type="GO" id="GO:0005737">
    <property type="term" value="C:cytoplasm"/>
    <property type="evidence" value="ECO:0007669"/>
    <property type="project" value="TreeGrafter"/>
</dbReference>